<feature type="transmembrane region" description="Helical" evidence="1">
    <location>
        <begin position="136"/>
        <end position="154"/>
    </location>
</feature>
<comment type="caution">
    <text evidence="2">The sequence shown here is derived from an EMBL/GenBank/DDBJ whole genome shotgun (WGS) entry which is preliminary data.</text>
</comment>
<dbReference type="RefSeq" id="WP_310069601.1">
    <property type="nucleotide sequence ID" value="NZ_JAVDVX010000002.1"/>
</dbReference>
<feature type="transmembrane region" description="Helical" evidence="1">
    <location>
        <begin position="12"/>
        <end position="35"/>
    </location>
</feature>
<evidence type="ECO:0000313" key="2">
    <source>
        <dbReference type="EMBL" id="MDR7089042.1"/>
    </source>
</evidence>
<evidence type="ECO:0000256" key="1">
    <source>
        <dbReference type="SAM" id="Phobius"/>
    </source>
</evidence>
<sequence>MNTNESQLSANPVAVIGGLLGLLPFWGLAFAELWATGDWVVSALAHLVNYAALILAFVGAIWWGIALNGPQGLVGLASRGFLFGWSLVPCLLAWFLLTLDRQMALIGFAALLVLQLLLDFIFLWRVQLIARWFWQLRVVLTVGAAPALLFAGVFE</sequence>
<keyword evidence="3" id="KW-1185">Reference proteome</keyword>
<dbReference type="EMBL" id="JAVDVX010000002">
    <property type="protein sequence ID" value="MDR7089042.1"/>
    <property type="molecule type" value="Genomic_DNA"/>
</dbReference>
<dbReference type="PANTHER" id="PTHR15887:SF1">
    <property type="entry name" value="TRANSMEMBRANE PROTEIN 69"/>
    <property type="match status" value="1"/>
</dbReference>
<proteinExistence type="predicted"/>
<dbReference type="Proteomes" id="UP001253595">
    <property type="component" value="Unassembled WGS sequence"/>
</dbReference>
<gene>
    <name evidence="2" type="ORF">J2X05_001048</name>
</gene>
<feature type="transmembrane region" description="Helical" evidence="1">
    <location>
        <begin position="47"/>
        <end position="68"/>
    </location>
</feature>
<organism evidence="2 3">
    <name type="scientific">Cellvibrio fibrivorans</name>
    <dbReference type="NCBI Taxonomy" id="126350"/>
    <lineage>
        <taxon>Bacteria</taxon>
        <taxon>Pseudomonadati</taxon>
        <taxon>Pseudomonadota</taxon>
        <taxon>Gammaproteobacteria</taxon>
        <taxon>Cellvibrionales</taxon>
        <taxon>Cellvibrionaceae</taxon>
        <taxon>Cellvibrio</taxon>
    </lineage>
</organism>
<dbReference type="InterPro" id="IPR021836">
    <property type="entry name" value="DUF3429"/>
</dbReference>
<evidence type="ECO:0000313" key="3">
    <source>
        <dbReference type="Proteomes" id="UP001253595"/>
    </source>
</evidence>
<protein>
    <recommendedName>
        <fullName evidence="4">DUF3429 domain-containing protein</fullName>
    </recommendedName>
</protein>
<feature type="transmembrane region" description="Helical" evidence="1">
    <location>
        <begin position="103"/>
        <end position="124"/>
    </location>
</feature>
<dbReference type="PANTHER" id="PTHR15887">
    <property type="entry name" value="TRANSMEMBRANE PROTEIN 69"/>
    <property type="match status" value="1"/>
</dbReference>
<keyword evidence="1" id="KW-1133">Transmembrane helix</keyword>
<feature type="transmembrane region" description="Helical" evidence="1">
    <location>
        <begin position="80"/>
        <end position="97"/>
    </location>
</feature>
<reference evidence="2 3" key="1">
    <citation type="submission" date="2023-07" db="EMBL/GenBank/DDBJ databases">
        <title>Sorghum-associated microbial communities from plants grown in Nebraska, USA.</title>
        <authorList>
            <person name="Schachtman D."/>
        </authorList>
    </citation>
    <scope>NUCLEOTIDE SEQUENCE [LARGE SCALE GENOMIC DNA]</scope>
    <source>
        <strain evidence="2 3">BE190</strain>
    </source>
</reference>
<keyword evidence="1" id="KW-0472">Membrane</keyword>
<evidence type="ECO:0008006" key="4">
    <source>
        <dbReference type="Google" id="ProtNLM"/>
    </source>
</evidence>
<accession>A0ABU1UV38</accession>
<name>A0ABU1UV38_9GAMM</name>
<dbReference type="Pfam" id="PF11911">
    <property type="entry name" value="DUF3429"/>
    <property type="match status" value="1"/>
</dbReference>
<keyword evidence="1" id="KW-0812">Transmembrane</keyword>